<evidence type="ECO:0000256" key="1">
    <source>
        <dbReference type="ARBA" id="ARBA00023002"/>
    </source>
</evidence>
<gene>
    <name evidence="2" type="ORF">QP027_10055</name>
</gene>
<dbReference type="PRINTS" id="PR00368">
    <property type="entry name" value="FADPNR"/>
</dbReference>
<dbReference type="Pfam" id="PF13738">
    <property type="entry name" value="Pyr_redox_3"/>
    <property type="match status" value="1"/>
</dbReference>
<dbReference type="EMBL" id="CP126969">
    <property type="protein sequence ID" value="WIM67435.1"/>
    <property type="molecule type" value="Genomic_DNA"/>
</dbReference>
<dbReference type="PRINTS" id="PR00469">
    <property type="entry name" value="PNDRDTASEII"/>
</dbReference>
<dbReference type="SUPFAM" id="SSF51905">
    <property type="entry name" value="FAD/NAD(P)-binding domain"/>
    <property type="match status" value="2"/>
</dbReference>
<dbReference type="Gene3D" id="3.50.50.60">
    <property type="entry name" value="FAD/NAD(P)-binding domain"/>
    <property type="match status" value="1"/>
</dbReference>
<dbReference type="RefSeq" id="WP_284824530.1">
    <property type="nucleotide sequence ID" value="NZ_CP126969.1"/>
</dbReference>
<dbReference type="PANTHER" id="PTHR43539">
    <property type="entry name" value="FLAVIN-BINDING MONOOXYGENASE-LIKE PROTEIN (AFU_ORTHOLOGUE AFUA_4G09220)"/>
    <property type="match status" value="1"/>
</dbReference>
<evidence type="ECO:0000313" key="3">
    <source>
        <dbReference type="Proteomes" id="UP001225598"/>
    </source>
</evidence>
<sequence length="371" mass="39714">MSPTEYPVIIIGAGQAGLAAAHEVQRRGITNFLILDANDGPGGAWRHRWDSLTLGKSHGIADLPGLPLDRPDPTVPASEVVAKYYGAYEQNFDLPVHRPARVAQVTGTGPFTGPLTVTLESGEQFTAEVVINATGTWDSPYIPYIPGINKFAGQQLHTKHYRRKEDFAGKRTLVVGGGLSAVQFLLELESVTETIWATRRPPQFVDGFGDSDWGLNVEKRVRENTFAGKLPASVVANTGIPLIDDYLAGVESGALVSRGMFNEINSTGVRFGASDSSTSNLVVPESWSPFPAGHEIDVDVIFWNTGFRAHLPHLAPLQLREPGGGITMADEVTPARNPRVLLAGYGSTASTVGANRAGRLAGRAAARLLSQ</sequence>
<protein>
    <submittedName>
        <fullName evidence="2">NAD(P)-binding domain-containing protein</fullName>
    </submittedName>
</protein>
<accession>A0ABY8VF97</accession>
<proteinExistence type="predicted"/>
<evidence type="ECO:0000313" key="2">
    <source>
        <dbReference type="EMBL" id="WIM67435.1"/>
    </source>
</evidence>
<keyword evidence="3" id="KW-1185">Reference proteome</keyword>
<organism evidence="2 3">
    <name type="scientific">Corynebacterium breve</name>
    <dbReference type="NCBI Taxonomy" id="3049799"/>
    <lineage>
        <taxon>Bacteria</taxon>
        <taxon>Bacillati</taxon>
        <taxon>Actinomycetota</taxon>
        <taxon>Actinomycetes</taxon>
        <taxon>Mycobacteriales</taxon>
        <taxon>Corynebacteriaceae</taxon>
        <taxon>Corynebacterium</taxon>
    </lineage>
</organism>
<dbReference type="Proteomes" id="UP001225598">
    <property type="component" value="Chromosome"/>
</dbReference>
<keyword evidence="1" id="KW-0560">Oxidoreductase</keyword>
<dbReference type="PANTHER" id="PTHR43539:SF78">
    <property type="entry name" value="FLAVIN-CONTAINING MONOOXYGENASE"/>
    <property type="match status" value="1"/>
</dbReference>
<name>A0ABY8VF97_9CORY</name>
<dbReference type="InterPro" id="IPR050982">
    <property type="entry name" value="Auxin_biosynth/cation_transpt"/>
</dbReference>
<reference evidence="2 3" key="1">
    <citation type="submission" date="2023-05" db="EMBL/GenBank/DDBJ databases">
        <title>Corynebacterium suedekumii sp. nov. and Corynebacterium breve sp. nov. isolated from raw cow's milk.</title>
        <authorList>
            <person name="Baer M.K."/>
            <person name="Mehl L."/>
            <person name="Hellmuth R."/>
            <person name="Marke G."/>
            <person name="Lipski A."/>
        </authorList>
    </citation>
    <scope>NUCLEOTIDE SEQUENCE [LARGE SCALE GENOMIC DNA]</scope>
    <source>
        <strain evidence="2 3">R4</strain>
    </source>
</reference>
<dbReference type="InterPro" id="IPR036188">
    <property type="entry name" value="FAD/NAD-bd_sf"/>
</dbReference>